<feature type="transmembrane region" description="Helical" evidence="1">
    <location>
        <begin position="207"/>
        <end position="225"/>
    </location>
</feature>
<feature type="transmembrane region" description="Helical" evidence="1">
    <location>
        <begin position="116"/>
        <end position="138"/>
    </location>
</feature>
<evidence type="ECO:0000313" key="3">
    <source>
        <dbReference type="EMBL" id="WNM21752.1"/>
    </source>
</evidence>
<feature type="transmembrane region" description="Helical" evidence="1">
    <location>
        <begin position="150"/>
        <end position="166"/>
    </location>
</feature>
<sequence length="242" mass="27572">MNQKISSKRRKSKFFLVLGFIGLFAVLVGFLKTFIVPVSKGDFKAPTIIFIHGFFATAWVVLFVVQSFLIQKNKYKTHMTLGYLGLAVALGAGVTIIPAGFEQVKRELGLGFGEIAISGIVGVFTTAIMYLSLVAMGLWYRKNGAAHKRLMALATLVLLWPAWFRFRHYFPSVPRPDIWFAVVLADSFIILGILWDKWTNKKVHWTFLYLGLLIIAEHVFEVLTFDSEPWRWIANCLYNLFI</sequence>
<keyword evidence="1" id="KW-0812">Transmembrane</keyword>
<evidence type="ECO:0008006" key="5">
    <source>
        <dbReference type="Google" id="ProtNLM"/>
    </source>
</evidence>
<accession>A0AA96EYB6</accession>
<keyword evidence="1" id="KW-1133">Transmembrane helix</keyword>
<keyword evidence="4" id="KW-1185">Reference proteome</keyword>
<dbReference type="Proteomes" id="UP001304515">
    <property type="component" value="Chromosome"/>
</dbReference>
<evidence type="ECO:0000313" key="4">
    <source>
        <dbReference type="Proteomes" id="UP001304515"/>
    </source>
</evidence>
<feature type="transmembrane region" description="Helical" evidence="1">
    <location>
        <begin position="178"/>
        <end position="195"/>
    </location>
</feature>
<name>A0AA96EYB6_9FLAO</name>
<feature type="transmembrane region" description="Helical" evidence="1">
    <location>
        <begin position="47"/>
        <end position="69"/>
    </location>
</feature>
<accession>A0AA96F2Z7</accession>
<dbReference type="EMBL" id="CP134890">
    <property type="protein sequence ID" value="WNM21752.1"/>
    <property type="molecule type" value="Genomic_DNA"/>
</dbReference>
<evidence type="ECO:0000256" key="1">
    <source>
        <dbReference type="SAM" id="Phobius"/>
    </source>
</evidence>
<keyword evidence="1" id="KW-0472">Membrane</keyword>
<dbReference type="AlphaFoldDB" id="A0AA96EYB6"/>
<gene>
    <name evidence="3" type="ORF">RN605_13865</name>
    <name evidence="2" type="ORF">RN608_06695</name>
</gene>
<proteinExistence type="predicted"/>
<feature type="transmembrane region" description="Helical" evidence="1">
    <location>
        <begin position="14"/>
        <end position="35"/>
    </location>
</feature>
<protein>
    <recommendedName>
        <fullName evidence="5">DUF2306 domain-containing protein</fullName>
    </recommendedName>
</protein>
<dbReference type="KEGG" id="fcj:RN605_13865"/>
<dbReference type="EMBL" id="CP134878">
    <property type="protein sequence ID" value="WNM20362.1"/>
    <property type="molecule type" value="Genomic_DNA"/>
</dbReference>
<feature type="transmembrane region" description="Helical" evidence="1">
    <location>
        <begin position="81"/>
        <end position="101"/>
    </location>
</feature>
<organism evidence="2">
    <name type="scientific">Flavobacterium capsici</name>
    <dbReference type="NCBI Taxonomy" id="3075618"/>
    <lineage>
        <taxon>Bacteria</taxon>
        <taxon>Pseudomonadati</taxon>
        <taxon>Bacteroidota</taxon>
        <taxon>Flavobacteriia</taxon>
        <taxon>Flavobacteriales</taxon>
        <taxon>Flavobacteriaceae</taxon>
        <taxon>Flavobacterium</taxon>
    </lineage>
</organism>
<reference evidence="2 4" key="1">
    <citation type="submission" date="2023-09" db="EMBL/GenBank/DDBJ databases">
        <title>Flavobacterium sp. a novel bacteria isolate from Pepper rhizosphere.</title>
        <authorList>
            <person name="Peng Y."/>
            <person name="Lee J."/>
        </authorList>
    </citation>
    <scope>NUCLEOTIDE SEQUENCE</scope>
    <source>
        <strain evidence="2">PMR2A8</strain>
        <strain evidence="3 4">PMTSA4</strain>
    </source>
</reference>
<evidence type="ECO:0000313" key="2">
    <source>
        <dbReference type="EMBL" id="WNM20362.1"/>
    </source>
</evidence>
<dbReference type="RefSeq" id="WP_313325705.1">
    <property type="nucleotide sequence ID" value="NZ_CP134878.1"/>
</dbReference>